<keyword evidence="6 8" id="KW-0067">ATP-binding</keyword>
<evidence type="ECO:0000256" key="8">
    <source>
        <dbReference type="PIRNR" id="PIRNR037432"/>
    </source>
</evidence>
<keyword evidence="5 8" id="KW-0418">Kinase</keyword>
<dbReference type="PIRSF" id="PIRSF037432">
    <property type="entry name" value="STHK_NreB"/>
    <property type="match status" value="1"/>
</dbReference>
<dbReference type="EC" id="2.7.13.3" evidence="8"/>
<dbReference type="InterPro" id="IPR036890">
    <property type="entry name" value="HATPase_C_sf"/>
</dbReference>
<dbReference type="Pfam" id="PF02518">
    <property type="entry name" value="HATPase_c"/>
    <property type="match status" value="1"/>
</dbReference>
<dbReference type="SMART" id="SM00387">
    <property type="entry name" value="HATPase_c"/>
    <property type="match status" value="1"/>
</dbReference>
<evidence type="ECO:0000256" key="7">
    <source>
        <dbReference type="ARBA" id="ARBA00023012"/>
    </source>
</evidence>
<dbReference type="Gene3D" id="3.30.565.10">
    <property type="entry name" value="Histidine kinase-like ATPase, C-terminal domain"/>
    <property type="match status" value="1"/>
</dbReference>
<dbReference type="PANTHER" id="PTHR24421:SF10">
    <property type="entry name" value="NITRATE_NITRITE SENSOR PROTEIN NARQ"/>
    <property type="match status" value="1"/>
</dbReference>
<evidence type="ECO:0000259" key="9">
    <source>
        <dbReference type="SMART" id="SM00387"/>
    </source>
</evidence>
<evidence type="ECO:0000256" key="1">
    <source>
        <dbReference type="ARBA" id="ARBA00000085"/>
    </source>
</evidence>
<protein>
    <recommendedName>
        <fullName evidence="8">Sensor histidine kinase</fullName>
        <ecNumber evidence="8">2.7.13.3</ecNumber>
    </recommendedName>
</protein>
<sequence length="341" mass="38952">MMSEEMGELYKRGLQSTEAMIWLLDANQKILLLSNGAQKLTEDYAIPLKKIHDILTGKGCPLHALQDVCQDCPIEGHLNPEAIPFQLRNKQGHLASFWGKLTTISDPATNIFYQYLEIRSWQTTQQVQQERLMLGYLNEAQEVERQRIARDLHDGLAQSMYSLMLESRRLMKKYRLEETTDSQQLDASFVELLQEVRTLAAELYPAALEDLGLLQAIFHLADQLKQLAGFHLDVNVQGKPFSFPKRTASHIYRIIQEAVTNSLKYAEVNQATVSFIFEDNVCTIQIKDNGKGFDTSTQKHGLGLWNMQERALAIDATISIYSTFQWGTTITLRLVRIEEIQ</sequence>
<keyword evidence="3 8" id="KW-0808">Transferase</keyword>
<dbReference type="Pfam" id="PF07730">
    <property type="entry name" value="HisKA_3"/>
    <property type="match status" value="1"/>
</dbReference>
<evidence type="ECO:0000256" key="3">
    <source>
        <dbReference type="ARBA" id="ARBA00022679"/>
    </source>
</evidence>
<feature type="domain" description="Histidine kinase/HSP90-like ATPase" evidence="9">
    <location>
        <begin position="246"/>
        <end position="338"/>
    </location>
</feature>
<dbReference type="Gene3D" id="1.20.5.1930">
    <property type="match status" value="1"/>
</dbReference>
<keyword evidence="4 8" id="KW-0547">Nucleotide-binding</keyword>
<organism evidence="10 11">
    <name type="scientific">Enterococcus camelliae</name>
    <dbReference type="NCBI Taxonomy" id="453959"/>
    <lineage>
        <taxon>Bacteria</taxon>
        <taxon>Bacillati</taxon>
        <taxon>Bacillota</taxon>
        <taxon>Bacilli</taxon>
        <taxon>Lactobacillales</taxon>
        <taxon>Enterococcaceae</taxon>
        <taxon>Enterococcus</taxon>
    </lineage>
</organism>
<gene>
    <name evidence="10" type="ORF">ACFSR0_10885</name>
</gene>
<dbReference type="InterPro" id="IPR017203">
    <property type="entry name" value="Sig_transdc_His_kinase_NreB"/>
</dbReference>
<dbReference type="GO" id="GO:0016301">
    <property type="term" value="F:kinase activity"/>
    <property type="evidence" value="ECO:0007669"/>
    <property type="project" value="UniProtKB-KW"/>
</dbReference>
<dbReference type="PANTHER" id="PTHR24421">
    <property type="entry name" value="NITRATE/NITRITE SENSOR PROTEIN NARX-RELATED"/>
    <property type="match status" value="1"/>
</dbReference>
<dbReference type="InterPro" id="IPR003594">
    <property type="entry name" value="HATPase_dom"/>
</dbReference>
<comment type="catalytic activity">
    <reaction evidence="1 8">
        <text>ATP + protein L-histidine = ADP + protein N-phospho-L-histidine.</text>
        <dbReference type="EC" id="2.7.13.3"/>
    </reaction>
</comment>
<dbReference type="SUPFAM" id="SSF55874">
    <property type="entry name" value="ATPase domain of HSP90 chaperone/DNA topoisomerase II/histidine kinase"/>
    <property type="match status" value="1"/>
</dbReference>
<dbReference type="EMBL" id="JBHUMO010000065">
    <property type="protein sequence ID" value="MFD2729887.1"/>
    <property type="molecule type" value="Genomic_DNA"/>
</dbReference>
<name>A0ABW5TLR2_9ENTE</name>
<evidence type="ECO:0000256" key="5">
    <source>
        <dbReference type="ARBA" id="ARBA00022777"/>
    </source>
</evidence>
<evidence type="ECO:0000256" key="2">
    <source>
        <dbReference type="ARBA" id="ARBA00022553"/>
    </source>
</evidence>
<evidence type="ECO:0000313" key="10">
    <source>
        <dbReference type="EMBL" id="MFD2729887.1"/>
    </source>
</evidence>
<dbReference type="InterPro" id="IPR011712">
    <property type="entry name" value="Sig_transdc_His_kin_sub3_dim/P"/>
</dbReference>
<dbReference type="InterPro" id="IPR050482">
    <property type="entry name" value="Sensor_HK_TwoCompSys"/>
</dbReference>
<keyword evidence="11" id="KW-1185">Reference proteome</keyword>
<keyword evidence="2" id="KW-0597">Phosphoprotein</keyword>
<proteinExistence type="predicted"/>
<evidence type="ECO:0000313" key="11">
    <source>
        <dbReference type="Proteomes" id="UP001597427"/>
    </source>
</evidence>
<keyword evidence="7 8" id="KW-0902">Two-component regulatory system</keyword>
<evidence type="ECO:0000256" key="6">
    <source>
        <dbReference type="ARBA" id="ARBA00022840"/>
    </source>
</evidence>
<dbReference type="RefSeq" id="WP_379982658.1">
    <property type="nucleotide sequence ID" value="NZ_JBHUMO010000065.1"/>
</dbReference>
<evidence type="ECO:0000256" key="4">
    <source>
        <dbReference type="ARBA" id="ARBA00022741"/>
    </source>
</evidence>
<dbReference type="Proteomes" id="UP001597427">
    <property type="component" value="Unassembled WGS sequence"/>
</dbReference>
<accession>A0ABW5TLR2</accession>
<reference evidence="11" key="1">
    <citation type="journal article" date="2019" name="Int. J. Syst. Evol. Microbiol.">
        <title>The Global Catalogue of Microorganisms (GCM) 10K type strain sequencing project: providing services to taxonomists for standard genome sequencing and annotation.</title>
        <authorList>
            <consortium name="The Broad Institute Genomics Platform"/>
            <consortium name="The Broad Institute Genome Sequencing Center for Infectious Disease"/>
            <person name="Wu L."/>
            <person name="Ma J."/>
        </authorList>
    </citation>
    <scope>NUCLEOTIDE SEQUENCE [LARGE SCALE GENOMIC DNA]</scope>
    <source>
        <strain evidence="11">TISTR 932</strain>
    </source>
</reference>
<dbReference type="CDD" id="cd16917">
    <property type="entry name" value="HATPase_UhpB-NarQ-NarX-like"/>
    <property type="match status" value="1"/>
</dbReference>
<comment type="caution">
    <text evidence="10">The sequence shown here is derived from an EMBL/GenBank/DDBJ whole genome shotgun (WGS) entry which is preliminary data.</text>
</comment>